<proteinExistence type="predicted"/>
<dbReference type="Proteomes" id="UP001165083">
    <property type="component" value="Unassembled WGS sequence"/>
</dbReference>
<dbReference type="EMBL" id="BSXW01000542">
    <property type="protein sequence ID" value="GMF25124.1"/>
    <property type="molecule type" value="Genomic_DNA"/>
</dbReference>
<comment type="caution">
    <text evidence="2">The sequence shown here is derived from an EMBL/GenBank/DDBJ whole genome shotgun (WGS) entry which is preliminary data.</text>
</comment>
<protein>
    <submittedName>
        <fullName evidence="2">Unnamed protein product</fullName>
    </submittedName>
</protein>
<keyword evidence="3" id="KW-1185">Reference proteome</keyword>
<dbReference type="OrthoDB" id="126644at2759"/>
<feature type="compositionally biased region" description="Basic and acidic residues" evidence="1">
    <location>
        <begin position="195"/>
        <end position="208"/>
    </location>
</feature>
<gene>
    <name evidence="2" type="ORF">Plil01_001034300</name>
</gene>
<evidence type="ECO:0000313" key="2">
    <source>
        <dbReference type="EMBL" id="GMF25124.1"/>
    </source>
</evidence>
<dbReference type="AlphaFoldDB" id="A0A9W6U4N9"/>
<evidence type="ECO:0000256" key="1">
    <source>
        <dbReference type="SAM" id="MobiDB-lite"/>
    </source>
</evidence>
<reference evidence="2" key="1">
    <citation type="submission" date="2023-04" db="EMBL/GenBank/DDBJ databases">
        <title>Phytophthora lilii NBRC 32176.</title>
        <authorList>
            <person name="Ichikawa N."/>
            <person name="Sato H."/>
            <person name="Tonouchi N."/>
        </authorList>
    </citation>
    <scope>NUCLEOTIDE SEQUENCE</scope>
    <source>
        <strain evidence="2">NBRC 32176</strain>
    </source>
</reference>
<feature type="region of interest" description="Disordered" evidence="1">
    <location>
        <begin position="178"/>
        <end position="219"/>
    </location>
</feature>
<organism evidence="2 3">
    <name type="scientific">Phytophthora lilii</name>
    <dbReference type="NCBI Taxonomy" id="2077276"/>
    <lineage>
        <taxon>Eukaryota</taxon>
        <taxon>Sar</taxon>
        <taxon>Stramenopiles</taxon>
        <taxon>Oomycota</taxon>
        <taxon>Peronosporomycetes</taxon>
        <taxon>Peronosporales</taxon>
        <taxon>Peronosporaceae</taxon>
        <taxon>Phytophthora</taxon>
    </lineage>
</organism>
<accession>A0A9W6U4N9</accession>
<sequence length="219" mass="25036">METLAVKQAVGQPVNNPVEATTTTEAVVDQANSSVPAEPPVKLSTLQKFLSVRGLATSDRPQRRITKATDTTKLTGETLSKTYTKRRHGAKTVAQRAALREPDDILSDSVDAYVPRKRQQELMNLHKDEQEINDVFLTETRALYFEREVLDKVVCDREENRDEYEERLWQLMVKDRGLQQVDDDQQDSDSNQHQQRQEEKQKPEEEAAKQQPSSNVAQM</sequence>
<evidence type="ECO:0000313" key="3">
    <source>
        <dbReference type="Proteomes" id="UP001165083"/>
    </source>
</evidence>
<name>A0A9W6U4N9_9STRA</name>